<name>A0A2I0W340_9ASPA</name>
<keyword evidence="1" id="KW-0472">Membrane</keyword>
<dbReference type="Proteomes" id="UP000233837">
    <property type="component" value="Unassembled WGS sequence"/>
</dbReference>
<dbReference type="AlphaFoldDB" id="A0A2I0W340"/>
<gene>
    <name evidence="3" type="ORF">MA16_Dca016364</name>
</gene>
<feature type="transmembrane region" description="Helical" evidence="1">
    <location>
        <begin position="378"/>
        <end position="395"/>
    </location>
</feature>
<dbReference type="InterPro" id="IPR056657">
    <property type="entry name" value="DUF7755"/>
</dbReference>
<accession>A0A2I0W340</accession>
<feature type="domain" description="DUF7755" evidence="2">
    <location>
        <begin position="162"/>
        <end position="312"/>
    </location>
</feature>
<feature type="transmembrane region" description="Helical" evidence="1">
    <location>
        <begin position="354"/>
        <end position="372"/>
    </location>
</feature>
<reference evidence="3 4" key="1">
    <citation type="journal article" date="2016" name="Sci. Rep.">
        <title>The Dendrobium catenatum Lindl. genome sequence provides insights into polysaccharide synthase, floral development and adaptive evolution.</title>
        <authorList>
            <person name="Zhang G.Q."/>
            <person name="Xu Q."/>
            <person name="Bian C."/>
            <person name="Tsai W.C."/>
            <person name="Yeh C.M."/>
            <person name="Liu K.W."/>
            <person name="Yoshida K."/>
            <person name="Zhang L.S."/>
            <person name="Chang S.B."/>
            <person name="Chen F."/>
            <person name="Shi Y."/>
            <person name="Su Y.Y."/>
            <person name="Zhang Y.Q."/>
            <person name="Chen L.J."/>
            <person name="Yin Y."/>
            <person name="Lin M."/>
            <person name="Huang H."/>
            <person name="Deng H."/>
            <person name="Wang Z.W."/>
            <person name="Zhu S.L."/>
            <person name="Zhao X."/>
            <person name="Deng C."/>
            <person name="Niu S.C."/>
            <person name="Huang J."/>
            <person name="Wang M."/>
            <person name="Liu G.H."/>
            <person name="Yang H.J."/>
            <person name="Xiao X.J."/>
            <person name="Hsiao Y.Y."/>
            <person name="Wu W.L."/>
            <person name="Chen Y.Y."/>
            <person name="Mitsuda N."/>
            <person name="Ohme-Takagi M."/>
            <person name="Luo Y.B."/>
            <person name="Van de Peer Y."/>
            <person name="Liu Z.J."/>
        </authorList>
    </citation>
    <scope>NUCLEOTIDE SEQUENCE [LARGE SCALE GENOMIC DNA]</scope>
    <source>
        <tissue evidence="3">The whole plant</tissue>
    </source>
</reference>
<dbReference type="Pfam" id="PF24938">
    <property type="entry name" value="DUF7755"/>
    <property type="match status" value="1"/>
</dbReference>
<evidence type="ECO:0000313" key="4">
    <source>
        <dbReference type="Proteomes" id="UP000233837"/>
    </source>
</evidence>
<sequence>MAEPLSPNGPVVVTRFEWELDICMLCDCCAAYDLCRKHVFICKSQVHIREAMMTIATIWKITEMESLSIGHLIPSVQAHFPTRRRSAGITSEDFTGDTLFARRIKKQNGCSRLISRSRRSLYQDFQEFAKPSHLLPATEVTTYPLHPSEEIISSLELDQLSSFYVVELRTSRDFGSCLGDLNAAILLCLIDENGKSILQRISSVSLERPRPRKDKDTIISEYIPFQRASVDFVTFKGPKLEKIAALWIGLESGSWRVDTVGLKVISASPTTTSLAGEKESYFAGMQYKFEGNSLPLGDGGLPVAELRPLLVTQMVEDDISALSSIDSSAATLYSDAELSKEGSMREYADLKFSLLLYDIILIIIGTTILAVSSIEVNAYSFLAGGIGGFLYLLLLQRSVDGLSVPLSSAEDVKLEDSLQSYGGLKKPAMSLAFVMAAIVVSSKHWMGATNMVFSPAELFAGVAGFLTCKIAVVLAAFKPIQLTTKEKKIE</sequence>
<feature type="transmembrane region" description="Helical" evidence="1">
    <location>
        <begin position="458"/>
        <end position="477"/>
    </location>
</feature>
<dbReference type="PANTHER" id="PTHR36330:SF2">
    <property type="entry name" value="LIPASE_LIPOOXYGENASE, PLAT_LH2 FAMILY PROTEIN"/>
    <property type="match status" value="1"/>
</dbReference>
<evidence type="ECO:0000256" key="1">
    <source>
        <dbReference type="SAM" id="Phobius"/>
    </source>
</evidence>
<keyword evidence="1" id="KW-0812">Transmembrane</keyword>
<evidence type="ECO:0000313" key="3">
    <source>
        <dbReference type="EMBL" id="PKU70080.1"/>
    </source>
</evidence>
<proteinExistence type="predicted"/>
<keyword evidence="4" id="KW-1185">Reference proteome</keyword>
<dbReference type="PANTHER" id="PTHR36330">
    <property type="entry name" value="LIPASE/LIPOOXYGENASE, PLAT/LH2 FAMILY PROTEIN"/>
    <property type="match status" value="1"/>
</dbReference>
<protein>
    <recommendedName>
        <fullName evidence="2">DUF7755 domain-containing protein</fullName>
    </recommendedName>
</protein>
<evidence type="ECO:0000259" key="2">
    <source>
        <dbReference type="Pfam" id="PF24938"/>
    </source>
</evidence>
<keyword evidence="1" id="KW-1133">Transmembrane helix</keyword>
<dbReference type="EMBL" id="KZ502953">
    <property type="protein sequence ID" value="PKU70080.1"/>
    <property type="molecule type" value="Genomic_DNA"/>
</dbReference>
<organism evidence="3 4">
    <name type="scientific">Dendrobium catenatum</name>
    <dbReference type="NCBI Taxonomy" id="906689"/>
    <lineage>
        <taxon>Eukaryota</taxon>
        <taxon>Viridiplantae</taxon>
        <taxon>Streptophyta</taxon>
        <taxon>Embryophyta</taxon>
        <taxon>Tracheophyta</taxon>
        <taxon>Spermatophyta</taxon>
        <taxon>Magnoliopsida</taxon>
        <taxon>Liliopsida</taxon>
        <taxon>Asparagales</taxon>
        <taxon>Orchidaceae</taxon>
        <taxon>Epidendroideae</taxon>
        <taxon>Malaxideae</taxon>
        <taxon>Dendrobiinae</taxon>
        <taxon>Dendrobium</taxon>
    </lineage>
</organism>
<reference evidence="3 4" key="2">
    <citation type="journal article" date="2017" name="Nature">
        <title>The Apostasia genome and the evolution of orchids.</title>
        <authorList>
            <person name="Zhang G.Q."/>
            <person name="Liu K.W."/>
            <person name="Li Z."/>
            <person name="Lohaus R."/>
            <person name="Hsiao Y.Y."/>
            <person name="Niu S.C."/>
            <person name="Wang J.Y."/>
            <person name="Lin Y.C."/>
            <person name="Xu Q."/>
            <person name="Chen L.J."/>
            <person name="Yoshida K."/>
            <person name="Fujiwara S."/>
            <person name="Wang Z.W."/>
            <person name="Zhang Y.Q."/>
            <person name="Mitsuda N."/>
            <person name="Wang M."/>
            <person name="Liu G.H."/>
            <person name="Pecoraro L."/>
            <person name="Huang H.X."/>
            <person name="Xiao X.J."/>
            <person name="Lin M."/>
            <person name="Wu X.Y."/>
            <person name="Wu W.L."/>
            <person name="Chen Y.Y."/>
            <person name="Chang S.B."/>
            <person name="Sakamoto S."/>
            <person name="Ohme-Takagi M."/>
            <person name="Yagi M."/>
            <person name="Zeng S.J."/>
            <person name="Shen C.Y."/>
            <person name="Yeh C.M."/>
            <person name="Luo Y.B."/>
            <person name="Tsai W.C."/>
            <person name="Van de Peer Y."/>
            <person name="Liu Z.J."/>
        </authorList>
    </citation>
    <scope>NUCLEOTIDE SEQUENCE [LARGE SCALE GENOMIC DNA]</scope>
    <source>
        <tissue evidence="3">The whole plant</tissue>
    </source>
</reference>